<dbReference type="InterPro" id="IPR042488">
    <property type="entry name" value="Rad4_BHD3_sf"/>
</dbReference>
<dbReference type="GO" id="GO:0071942">
    <property type="term" value="C:XPC complex"/>
    <property type="evidence" value="ECO:0007669"/>
    <property type="project" value="TreeGrafter"/>
</dbReference>
<dbReference type="Gene3D" id="2.20.20.110">
    <property type="entry name" value="Rad4, beta-hairpin domain BHD1"/>
    <property type="match status" value="1"/>
</dbReference>
<feature type="compositionally biased region" description="Basic residues" evidence="6">
    <location>
        <begin position="898"/>
        <end position="919"/>
    </location>
</feature>
<feature type="region of interest" description="Disordered" evidence="6">
    <location>
        <begin position="1"/>
        <end position="60"/>
    </location>
</feature>
<organism evidence="10 11">
    <name type="scientific">Phellinidium pouzarii</name>
    <dbReference type="NCBI Taxonomy" id="167371"/>
    <lineage>
        <taxon>Eukaryota</taxon>
        <taxon>Fungi</taxon>
        <taxon>Dikarya</taxon>
        <taxon>Basidiomycota</taxon>
        <taxon>Agaricomycotina</taxon>
        <taxon>Agaricomycetes</taxon>
        <taxon>Hymenochaetales</taxon>
        <taxon>Hymenochaetaceae</taxon>
        <taxon>Phellinidium</taxon>
    </lineage>
</organism>
<evidence type="ECO:0000259" key="8">
    <source>
        <dbReference type="SMART" id="SM01031"/>
    </source>
</evidence>
<evidence type="ECO:0000256" key="6">
    <source>
        <dbReference type="SAM" id="MobiDB-lite"/>
    </source>
</evidence>
<evidence type="ECO:0000313" key="10">
    <source>
        <dbReference type="EMBL" id="THH11143.1"/>
    </source>
</evidence>
<proteinExistence type="inferred from homology"/>
<dbReference type="GO" id="GO:0006289">
    <property type="term" value="P:nucleotide-excision repair"/>
    <property type="evidence" value="ECO:0007669"/>
    <property type="project" value="InterPro"/>
</dbReference>
<dbReference type="Pfam" id="PF10403">
    <property type="entry name" value="BHD_1"/>
    <property type="match status" value="1"/>
</dbReference>
<dbReference type="InterPro" id="IPR036985">
    <property type="entry name" value="Transglutaminase-like_sf"/>
</dbReference>
<keyword evidence="11" id="KW-1185">Reference proteome</keyword>
<feature type="region of interest" description="Disordered" evidence="6">
    <location>
        <begin position="839"/>
        <end position="1003"/>
    </location>
</feature>
<dbReference type="SMART" id="SM01032">
    <property type="entry name" value="BHD_3"/>
    <property type="match status" value="1"/>
</dbReference>
<keyword evidence="4" id="KW-0234">DNA repair</keyword>
<feature type="compositionally biased region" description="Acidic residues" evidence="6">
    <location>
        <begin position="19"/>
        <end position="31"/>
    </location>
</feature>
<evidence type="ECO:0008006" key="12">
    <source>
        <dbReference type="Google" id="ProtNLM"/>
    </source>
</evidence>
<feature type="domain" description="Rad4 beta-hairpin" evidence="7">
    <location>
        <begin position="470"/>
        <end position="520"/>
    </location>
</feature>
<dbReference type="Pfam" id="PF03835">
    <property type="entry name" value="Rad4"/>
    <property type="match status" value="1"/>
</dbReference>
<dbReference type="GO" id="GO:0005737">
    <property type="term" value="C:cytoplasm"/>
    <property type="evidence" value="ECO:0007669"/>
    <property type="project" value="TreeGrafter"/>
</dbReference>
<feature type="compositionally biased region" description="Polar residues" evidence="6">
    <location>
        <begin position="317"/>
        <end position="326"/>
    </location>
</feature>
<dbReference type="InterPro" id="IPR018327">
    <property type="entry name" value="BHD_2"/>
</dbReference>
<dbReference type="InterPro" id="IPR018326">
    <property type="entry name" value="Rad4_beta-hairpin_dom1"/>
</dbReference>
<evidence type="ECO:0000256" key="1">
    <source>
        <dbReference type="ARBA" id="ARBA00004123"/>
    </source>
</evidence>
<dbReference type="InterPro" id="IPR002931">
    <property type="entry name" value="Transglutaminase-like"/>
</dbReference>
<feature type="region of interest" description="Disordered" evidence="6">
    <location>
        <begin position="256"/>
        <end position="336"/>
    </location>
</feature>
<comment type="subcellular location">
    <subcellularLocation>
        <location evidence="1">Nucleus</location>
    </subcellularLocation>
</comment>
<dbReference type="Gene3D" id="3.30.60.290">
    <property type="entry name" value="Rad4, beta-hairpin domain BHD2"/>
    <property type="match status" value="1"/>
</dbReference>
<dbReference type="SMART" id="SM01030">
    <property type="entry name" value="BHD_1"/>
    <property type="match status" value="1"/>
</dbReference>
<protein>
    <recommendedName>
        <fullName evidence="12">Rad4 beta-hairpin domain-containing protein</fullName>
    </recommendedName>
</protein>
<dbReference type="GO" id="GO:0003697">
    <property type="term" value="F:single-stranded DNA binding"/>
    <property type="evidence" value="ECO:0007669"/>
    <property type="project" value="TreeGrafter"/>
</dbReference>
<evidence type="ECO:0000259" key="9">
    <source>
        <dbReference type="SMART" id="SM01032"/>
    </source>
</evidence>
<feature type="compositionally biased region" description="Low complexity" evidence="6">
    <location>
        <begin position="34"/>
        <end position="46"/>
    </location>
</feature>
<evidence type="ECO:0000256" key="3">
    <source>
        <dbReference type="ARBA" id="ARBA00022763"/>
    </source>
</evidence>
<dbReference type="GO" id="GO:0003684">
    <property type="term" value="F:damaged DNA binding"/>
    <property type="evidence" value="ECO:0007669"/>
    <property type="project" value="InterPro"/>
</dbReference>
<dbReference type="SUPFAM" id="SSF54001">
    <property type="entry name" value="Cysteine proteinases"/>
    <property type="match status" value="1"/>
</dbReference>
<dbReference type="InterPro" id="IPR018328">
    <property type="entry name" value="Rad4_beta-hairpin_dom3"/>
</dbReference>
<evidence type="ECO:0000256" key="2">
    <source>
        <dbReference type="ARBA" id="ARBA00009525"/>
    </source>
</evidence>
<dbReference type="AlphaFoldDB" id="A0A4V3XDV5"/>
<dbReference type="InterPro" id="IPR018325">
    <property type="entry name" value="Rad4/PNGase_transGLS-fold"/>
</dbReference>
<dbReference type="InterPro" id="IPR004583">
    <property type="entry name" value="DNA_repair_Rad4"/>
</dbReference>
<dbReference type="Proteomes" id="UP000308199">
    <property type="component" value="Unassembled WGS sequence"/>
</dbReference>
<comment type="caution">
    <text evidence="10">The sequence shown here is derived from an EMBL/GenBank/DDBJ whole genome shotgun (WGS) entry which is preliminary data.</text>
</comment>
<dbReference type="InterPro" id="IPR038765">
    <property type="entry name" value="Papain-like_cys_pep_sf"/>
</dbReference>
<accession>A0A4V3XDV5</accession>
<dbReference type="Pfam" id="PF10404">
    <property type="entry name" value="BHD_2"/>
    <property type="match status" value="1"/>
</dbReference>
<sequence length="1003" mass="112526">MSSLQPNGSSHVKNVTRDAEDDSDGEKDWEEIVAPASSTAAGASAPEVNRDEPVQSGNLDTLTVKENLEITIQKANKVDPKRKKQAEQSAEYRALRLTCHKIHTVALLSNALTRNKWINDPLLHGRLLSLTPLSLQTAFATITKKLHPNSAMRGRLFETSLMRLTEWWYDTFIVEDSGHMRSRTFDQVQRILFNVDFDYDDEGEVVKSSKSLMKHTLNRRGSRDVSAQLFTALCRALDIPARLVISIQSVPWQASVGKPKMSGRSFFKKGEREPSLPSSDMESDGHIEGDDDMEEVSIPSTTDIKGKTKLQFPGEGQSLSGASTPSRKGKEKALPKPVVKLRKSKAYGRKLGSTPGSGHSTMWTEVFSRPDGRWMPVDPIRYIVNKRKVFEPPSHDKNNRMVYVVAVEEDGYCRDVTPRYAKDYGTKTTKAQLGGKGRKDWWEGVMALVTRPYRLLRDDVEDEEFEYNKYSEGMPTSIAGFKDHSLYVLEKHLKREEVIFPKIEMGKFRGVSVYPRSNVVPLKTAENWMRIGRRVKEGAQAMKLVKQRAVTIHRRRAMEQAQQDGDEMLQGLYSEAQTELYVPEPVVDGIIPKNDFGNIDLYTPSMLPRGAVHIPYKRAAKIARNLGFDYAEAVTSFEFKKGRAFPVISGIVIAAENEETLLNAYWEAERDEDEKERKKQKERVIKRWTKLIQGLRIRQRLQEEYASSGKPTASALPLNDKEETEQPGGFLVDAADTIVQPFHLPRFEHGAYQPSLNNMEKAVGQVSIADEYIKNKSADASPSASKGFGMEIEAEANAEAEEMIHNDPEEIEILPPIDKQHGTPTGKRFPKTMRELAEELSARHAQGEPSEAIDDADQNSDTVISAVGYTTPLPEHAMNRVSGSSEKRSSKSTTAKMALRKKATSSKTSKRARPTRKRAPPLDSDDDSPDVEGGSTEEEARHGGETSSNQQFEEPKPNLKRKRSETVPAISSTRVLRARVPRSTEKLKAEKEAEEAYRQAIAE</sequence>
<dbReference type="PANTHER" id="PTHR12135:SF0">
    <property type="entry name" value="DNA REPAIR PROTEIN COMPLEMENTING XP-C CELLS"/>
    <property type="match status" value="1"/>
</dbReference>
<dbReference type="GO" id="GO:0000111">
    <property type="term" value="C:nucleotide-excision repair factor 2 complex"/>
    <property type="evidence" value="ECO:0007669"/>
    <property type="project" value="TreeGrafter"/>
</dbReference>
<dbReference type="PANTHER" id="PTHR12135">
    <property type="entry name" value="DNA REPAIR PROTEIN XP-C / RAD4"/>
    <property type="match status" value="1"/>
</dbReference>
<name>A0A4V3XDV5_9AGAM</name>
<evidence type="ECO:0000256" key="4">
    <source>
        <dbReference type="ARBA" id="ARBA00023204"/>
    </source>
</evidence>
<dbReference type="SMART" id="SM01031">
    <property type="entry name" value="BHD_2"/>
    <property type="match status" value="1"/>
</dbReference>
<evidence type="ECO:0000256" key="5">
    <source>
        <dbReference type="ARBA" id="ARBA00023242"/>
    </source>
</evidence>
<keyword evidence="5" id="KW-0539">Nucleus</keyword>
<dbReference type="Gene3D" id="3.30.70.2460">
    <property type="entry name" value="Rad4, beta-hairpin domain BHD3"/>
    <property type="match status" value="1"/>
</dbReference>
<dbReference type="FunFam" id="3.30.70.2460:FF:000001">
    <property type="entry name" value="DNA repair protein Rad4 family"/>
    <property type="match status" value="1"/>
</dbReference>
<evidence type="ECO:0000259" key="7">
    <source>
        <dbReference type="SMART" id="SM01030"/>
    </source>
</evidence>
<feature type="domain" description="Rad4 beta-hairpin" evidence="9">
    <location>
        <begin position="591"/>
        <end position="665"/>
    </location>
</feature>
<feature type="compositionally biased region" description="Polar residues" evidence="6">
    <location>
        <begin position="1"/>
        <end position="13"/>
    </location>
</feature>
<dbReference type="EMBL" id="SGPK01000019">
    <property type="protein sequence ID" value="THH11143.1"/>
    <property type="molecule type" value="Genomic_DNA"/>
</dbReference>
<evidence type="ECO:0000313" key="11">
    <source>
        <dbReference type="Proteomes" id="UP000308199"/>
    </source>
</evidence>
<dbReference type="Pfam" id="PF10405">
    <property type="entry name" value="BHD_3"/>
    <property type="match status" value="1"/>
</dbReference>
<feature type="domain" description="Rad4 beta-hairpin" evidence="8">
    <location>
        <begin position="522"/>
        <end position="584"/>
    </location>
</feature>
<keyword evidence="3" id="KW-0227">DNA damage</keyword>
<comment type="similarity">
    <text evidence="2">Belongs to the XPC family.</text>
</comment>
<reference evidence="10 11" key="1">
    <citation type="submission" date="2019-02" db="EMBL/GenBank/DDBJ databases">
        <title>Genome sequencing of the rare red list fungi Phellinidium pouzarii.</title>
        <authorList>
            <person name="Buettner E."/>
            <person name="Kellner H."/>
        </authorList>
    </citation>
    <scope>NUCLEOTIDE SEQUENCE [LARGE SCALE GENOMIC DNA]</scope>
    <source>
        <strain evidence="10 11">DSM 108285</strain>
    </source>
</reference>
<dbReference type="Pfam" id="PF01841">
    <property type="entry name" value="Transglut_core"/>
    <property type="match status" value="1"/>
</dbReference>
<dbReference type="OrthoDB" id="300780at2759"/>
<gene>
    <name evidence="10" type="ORF">EW145_g849</name>
</gene>
<feature type="compositionally biased region" description="Basic and acidic residues" evidence="6">
    <location>
        <begin position="982"/>
        <end position="997"/>
    </location>
</feature>
<dbReference type="GO" id="GO:0006298">
    <property type="term" value="P:mismatch repair"/>
    <property type="evidence" value="ECO:0007669"/>
    <property type="project" value="TreeGrafter"/>
</dbReference>
<dbReference type="Gene3D" id="3.90.260.10">
    <property type="entry name" value="Transglutaminase-like"/>
    <property type="match status" value="1"/>
</dbReference>